<dbReference type="PANTHER" id="PTHR43498">
    <property type="entry name" value="FERREDOXIN:COB-COM HETERODISULFIDE REDUCTASE SUBUNIT A"/>
    <property type="match status" value="1"/>
</dbReference>
<evidence type="ECO:0000256" key="1">
    <source>
        <dbReference type="ARBA" id="ARBA00022485"/>
    </source>
</evidence>
<evidence type="ECO:0000313" key="8">
    <source>
        <dbReference type="EMBL" id="TLD72744.1"/>
    </source>
</evidence>
<evidence type="ECO:0000256" key="7">
    <source>
        <dbReference type="SAM" id="SignalP"/>
    </source>
</evidence>
<dbReference type="PANTHER" id="PTHR43498:SF1">
    <property type="entry name" value="COB--COM HETERODISULFIDE REDUCTASE IRON-SULFUR SUBUNIT A"/>
    <property type="match status" value="1"/>
</dbReference>
<dbReference type="SUPFAM" id="SSF51905">
    <property type="entry name" value="FAD/NAD(P)-binding domain"/>
    <property type="match status" value="1"/>
</dbReference>
<evidence type="ECO:0000256" key="3">
    <source>
        <dbReference type="ARBA" id="ARBA00023002"/>
    </source>
</evidence>
<evidence type="ECO:0000313" key="9">
    <source>
        <dbReference type="Proteomes" id="UP000306196"/>
    </source>
</evidence>
<gene>
    <name evidence="8" type="ORF">FEM03_01330</name>
</gene>
<dbReference type="GO" id="GO:0046872">
    <property type="term" value="F:metal ion binding"/>
    <property type="evidence" value="ECO:0007669"/>
    <property type="project" value="UniProtKB-KW"/>
</dbReference>
<accession>A0A5R8KK95</accession>
<proteinExistence type="predicted"/>
<organism evidence="8 9">
    <name type="scientific">Phragmitibacter flavus</name>
    <dbReference type="NCBI Taxonomy" id="2576071"/>
    <lineage>
        <taxon>Bacteria</taxon>
        <taxon>Pseudomonadati</taxon>
        <taxon>Verrucomicrobiota</taxon>
        <taxon>Verrucomicrobiia</taxon>
        <taxon>Verrucomicrobiales</taxon>
        <taxon>Verrucomicrobiaceae</taxon>
        <taxon>Phragmitibacter</taxon>
    </lineage>
</organism>
<dbReference type="InterPro" id="IPR036188">
    <property type="entry name" value="FAD/NAD-bd_sf"/>
</dbReference>
<evidence type="ECO:0000256" key="2">
    <source>
        <dbReference type="ARBA" id="ARBA00022723"/>
    </source>
</evidence>
<comment type="caution">
    <text evidence="8">The sequence shown here is derived from an EMBL/GenBank/DDBJ whole genome shotgun (WGS) entry which is preliminary data.</text>
</comment>
<dbReference type="GO" id="GO:0016491">
    <property type="term" value="F:oxidoreductase activity"/>
    <property type="evidence" value="ECO:0007669"/>
    <property type="project" value="UniProtKB-KW"/>
</dbReference>
<dbReference type="AlphaFoldDB" id="A0A5R8KK95"/>
<keyword evidence="4" id="KW-0408">Iron</keyword>
<dbReference type="OrthoDB" id="615715at2"/>
<feature type="signal peptide" evidence="7">
    <location>
        <begin position="1"/>
        <end position="17"/>
    </location>
</feature>
<sequence length="745" mass="83718">MRTTIFSFLLIPFLASAEMIEADLLIVGGDESGCAAAVQAARLGVKNIVVVNDIDWLGGQFCTQGIGPIDEWTMVEGKRTEFPASGPFLEILERIHAHNRKTYGLARPGNSWCGSNTIEPRAAAQIFEDWLAPYASQIRVIKGWEPVKVRVENGTVQGVNFRRVDGGSDDSLTITAKLTVDSSDWGDVIRLSGAGYMAGPDLKSRFNEPSAPDVLEPGGHQEMNPISWCPLLREAGKDSTIPKPLRYDERSFADWKKAPPWVDWDGSGGIYNSSGWCIYTHRRMVDRYHHELAPGTEAVILNWPAHDYPLSTLPKQVVDALEQNETGASEKNIVDMTPAQRRIVFADAKQRALEFVYWLQTAVHDRVGDYPQSFRYMKLADDYGTSDQLPPKPYIREGLRLEALYVMREQDVRTESKEPRWAKTMVPDGVFGWQFNLDFHPTRRNFVDNDPTQPWQAKHYGTRNWSTDTDRAMFPLRSLVPVKLDGLLGCSKNIGVTSMVQSAVRLHGQMMHVGTAVGTVAALSLRDGISPREIAASPQRIREVQTRLVRGADGHGTLLWPWQDVRPDEPHFEAANLLTVAGIWRADPEDVHFRPHQIVTRRELASALARLCRALPDAKDWPELKPTSPYTDVADTDKDRPLIEAMISWGNFGPQQPTFHPDEPTTWATLHRWLAALDLPVFASLVHRNNGAQPLNRAECVDYLHRVLQKRGEFFPPDFNVGDPNDALPWDRDNNSVPDRLQPPS</sequence>
<dbReference type="EMBL" id="VAUV01000001">
    <property type="protein sequence ID" value="TLD72744.1"/>
    <property type="molecule type" value="Genomic_DNA"/>
</dbReference>
<dbReference type="InterPro" id="IPR039650">
    <property type="entry name" value="HdrA-like"/>
</dbReference>
<keyword evidence="2" id="KW-0479">Metal-binding</keyword>
<dbReference type="GO" id="GO:0051539">
    <property type="term" value="F:4 iron, 4 sulfur cluster binding"/>
    <property type="evidence" value="ECO:0007669"/>
    <property type="project" value="UniProtKB-KW"/>
</dbReference>
<feature type="region of interest" description="Disordered" evidence="6">
    <location>
        <begin position="718"/>
        <end position="745"/>
    </location>
</feature>
<evidence type="ECO:0000256" key="6">
    <source>
        <dbReference type="SAM" id="MobiDB-lite"/>
    </source>
</evidence>
<dbReference type="Gene3D" id="3.50.50.60">
    <property type="entry name" value="FAD/NAD(P)-binding domain"/>
    <property type="match status" value="1"/>
</dbReference>
<keyword evidence="1" id="KW-0004">4Fe-4S</keyword>
<keyword evidence="9" id="KW-1185">Reference proteome</keyword>
<evidence type="ECO:0000256" key="4">
    <source>
        <dbReference type="ARBA" id="ARBA00023004"/>
    </source>
</evidence>
<keyword evidence="7" id="KW-0732">Signal</keyword>
<reference evidence="8 9" key="1">
    <citation type="submission" date="2019-05" db="EMBL/GenBank/DDBJ databases">
        <title>Verrucobacter flavum gen. nov., sp. nov. a new member of the family Verrucomicrobiaceae.</title>
        <authorList>
            <person name="Szuroczki S."/>
            <person name="Abbaszade G."/>
            <person name="Szabo A."/>
            <person name="Felfoldi T."/>
            <person name="Schumann P."/>
            <person name="Boka K."/>
            <person name="Keki Z."/>
            <person name="Toumi M."/>
            <person name="Toth E."/>
        </authorList>
    </citation>
    <scope>NUCLEOTIDE SEQUENCE [LARGE SCALE GENOMIC DNA]</scope>
    <source>
        <strain evidence="8 9">MG-N-17</strain>
    </source>
</reference>
<dbReference type="Pfam" id="PF12831">
    <property type="entry name" value="FAD_oxidored"/>
    <property type="match status" value="1"/>
</dbReference>
<keyword evidence="3" id="KW-0560">Oxidoreductase</keyword>
<protein>
    <submittedName>
        <fullName evidence="8">FAD-dependent oxidoreductase</fullName>
    </submittedName>
</protein>
<dbReference type="Proteomes" id="UP000306196">
    <property type="component" value="Unassembled WGS sequence"/>
</dbReference>
<evidence type="ECO:0000256" key="5">
    <source>
        <dbReference type="ARBA" id="ARBA00023014"/>
    </source>
</evidence>
<keyword evidence="5" id="KW-0411">Iron-sulfur</keyword>
<feature type="chain" id="PRO_5024355058" evidence="7">
    <location>
        <begin position="18"/>
        <end position="745"/>
    </location>
</feature>
<name>A0A5R8KK95_9BACT</name>